<accession>A0A8S5U6I5</accession>
<proteinExistence type="predicted"/>
<organism evidence="1">
    <name type="scientific">Siphoviridae sp. ctEJj1</name>
    <dbReference type="NCBI Taxonomy" id="2825395"/>
    <lineage>
        <taxon>Viruses</taxon>
        <taxon>Duplodnaviria</taxon>
        <taxon>Heunggongvirae</taxon>
        <taxon>Uroviricota</taxon>
        <taxon>Caudoviricetes</taxon>
    </lineage>
</organism>
<dbReference type="EMBL" id="BK016020">
    <property type="protein sequence ID" value="DAF90075.1"/>
    <property type="molecule type" value="Genomic_DNA"/>
</dbReference>
<protein>
    <submittedName>
        <fullName evidence="1">Uncharacterized protein</fullName>
    </submittedName>
</protein>
<name>A0A8S5U6I5_9CAUD</name>
<evidence type="ECO:0000313" key="1">
    <source>
        <dbReference type="EMBL" id="DAF90075.1"/>
    </source>
</evidence>
<dbReference type="Gene3D" id="1.10.10.60">
    <property type="entry name" value="Homeodomain-like"/>
    <property type="match status" value="1"/>
</dbReference>
<sequence length="99" mass="11158">MTEEQKIKIRRMRLDGNGYKHIASTLVLPLSTVKSYCKRNGLVGIGPVVAMNNDVSVQLGLICRNCGKRLKHTAGKKRKVFCSDKCRKQYWNLHNGGKV</sequence>
<reference evidence="1" key="1">
    <citation type="journal article" date="2021" name="Proc. Natl. Acad. Sci. U.S.A.">
        <title>A Catalog of Tens of Thousands of Viruses from Human Metagenomes Reveals Hidden Associations with Chronic Diseases.</title>
        <authorList>
            <person name="Tisza M.J."/>
            <person name="Buck C.B."/>
        </authorList>
    </citation>
    <scope>NUCLEOTIDE SEQUENCE</scope>
    <source>
        <strain evidence="1">CtEJj1</strain>
    </source>
</reference>